<dbReference type="GO" id="GO:0003712">
    <property type="term" value="F:transcription coregulator activity"/>
    <property type="evidence" value="ECO:0007669"/>
    <property type="project" value="InterPro"/>
</dbReference>
<dbReference type="EMBL" id="JAKWBI020000034">
    <property type="protein sequence ID" value="KAJ2905288.1"/>
    <property type="molecule type" value="Genomic_DNA"/>
</dbReference>
<gene>
    <name evidence="9" type="primary">MED5</name>
    <name evidence="11" type="ORF">MKZ38_005801</name>
</gene>
<evidence type="ECO:0000256" key="4">
    <source>
        <dbReference type="ARBA" id="ARBA00023015"/>
    </source>
</evidence>
<sequence length="1241" mass="133884">MESLPSKYGLGQTPDPNLPTHLSPALQQWEKFLSRCLEKRLDQQKFAEYVSILHMRSHYVKPEHIAYLFLRPTPGHDHCIDPRILLYLQILQEKRLVHTPAILRAMHVFSTSRGKAEAHKPAHDFSDKHGDEGDDEGRRRKKPKKSPPPLRWTNSYIGEEPIFYNLAKRIVDGKAVTTAREAISVMALAAQWMSLLNNAAAGFAADEMMGTATEASNNLRVDMEGTRIAVMAMFISLIDKPHVLQVLGKPSLKPIRKMLYKTLATFLANVIQSGAQPMMVQKFDFFRNQTLVAMDPDLETKAKDDEMDNMMDPGMALGTFQLPDMHIPNTRAALYVYINAALIGRPAIDDHQLFSYLHNRYQGDTQNTTIDLILASFDVLANAVFRNESEKTAHVLRSYLINKVPLLVKTLSHSLFPPFTTEHCIREALRQVDQNAFPTISAMFDNTSSNNTFTDSVRQDFCFACALHGLIPVSSIEGLLGDMTYQTLPSSGRYEKNTLVQECLADPERIQGLVGVLDNMDGNVGAVCQALVEVMKRLCENKETLPLKSLAHMLAKKPLSLDVLLLFENPVTILRPLCDLLDEWRYEDDQGEYQLVYEEFGAVLLLLLSFVHRYGLSVADLGLVQAPDSFVFKLLNKGYLSRTLDELSDEETAHLGNWITGFFDSDSGGLSDDIMSSCTPQEFYLLIPTLFNQIVLAISSGVLTDEILKSGVEYLVDAFLLPCLVTALTWLGTHLWVDRPAEQKAVIRILQLVLTPKSISSEATSLLGAVLTTVARPLDHSLRTYQRRDPKSQDVEPLLRSLRDFLPVSRRVVSANHNELESWAASRGLAAALRATVIGLVTWALGPDLNVMPTSYTHRQLLSALRFLGAKKTLSAMIDEIVKVVNAVAGNGNNPGNPAAGTSGVGTGGGPVVGVTAAGQQGSQLPPPPSVPPPPAETVGVIYDTVAALICAPDVSETSATSAPPQHAPNEQAKGENPQQQQNQQQPKPQRRTGLREALRYAAEESAVSKQSSSHPSSSSHTQTTASQSSTSQNNTSSRPGGGLQGNKSSSGSNIQRPEAPPSSYAEVTIRLYRRVEALLIPYAPPPQASHDDQPGHDEHNDNVVAAAVNDADLAAAAAGVGVDMSMDMEGMDMGGADGMSLDLDMSALDSTGAGGGGGGSTAGGSVLGGMDLDTSAFGDFGSLDFGGGAGDDLLLGSFDGYGIGGGSGSGSATGGGGGGNSAGGLGNMGDTLDWEGMDMP</sequence>
<feature type="compositionally biased region" description="Polar residues" evidence="10">
    <location>
        <begin position="1046"/>
        <end position="1056"/>
    </location>
</feature>
<feature type="compositionally biased region" description="Gly residues" evidence="10">
    <location>
        <begin position="1210"/>
        <end position="1228"/>
    </location>
</feature>
<dbReference type="AlphaFoldDB" id="A0AAD5WX15"/>
<evidence type="ECO:0000256" key="3">
    <source>
        <dbReference type="ARBA" id="ARBA00020628"/>
    </source>
</evidence>
<evidence type="ECO:0000313" key="12">
    <source>
        <dbReference type="Proteomes" id="UP001201980"/>
    </source>
</evidence>
<feature type="region of interest" description="Disordered" evidence="10">
    <location>
        <begin position="1210"/>
        <end position="1241"/>
    </location>
</feature>
<proteinExistence type="inferred from homology"/>
<dbReference type="InterPro" id="IPR014801">
    <property type="entry name" value="Mediator_Med5_fun"/>
</dbReference>
<feature type="compositionally biased region" description="Pro residues" evidence="10">
    <location>
        <begin position="925"/>
        <end position="936"/>
    </location>
</feature>
<dbReference type="PANTHER" id="PTHR35784">
    <property type="entry name" value="MEDIATOR OF RNA POLYMERASE II TRANSCRIPTION SUBUNIT 5"/>
    <property type="match status" value="1"/>
</dbReference>
<dbReference type="Proteomes" id="UP001201980">
    <property type="component" value="Unassembled WGS sequence"/>
</dbReference>
<feature type="region of interest" description="Disordered" evidence="10">
    <location>
        <begin position="117"/>
        <end position="152"/>
    </location>
</feature>
<feature type="compositionally biased region" description="Low complexity" evidence="10">
    <location>
        <begin position="977"/>
        <end position="988"/>
    </location>
</feature>
<feature type="region of interest" description="Disordered" evidence="10">
    <location>
        <begin position="898"/>
        <end position="938"/>
    </location>
</feature>
<evidence type="ECO:0000256" key="6">
    <source>
        <dbReference type="ARBA" id="ARBA00023163"/>
    </source>
</evidence>
<accession>A0AAD5WX15</accession>
<keyword evidence="12" id="KW-1185">Reference proteome</keyword>
<feature type="compositionally biased region" description="Basic and acidic residues" evidence="10">
    <location>
        <begin position="117"/>
        <end position="131"/>
    </location>
</feature>
<reference evidence="11" key="1">
    <citation type="submission" date="2022-07" db="EMBL/GenBank/DDBJ databases">
        <title>Draft genome sequence of Zalerion maritima ATCC 34329, a (micro)plastics degrading marine fungus.</title>
        <authorList>
            <person name="Paco A."/>
            <person name="Goncalves M.F.M."/>
            <person name="Rocha-Santos T.A.P."/>
            <person name="Alves A."/>
        </authorList>
    </citation>
    <scope>NUCLEOTIDE SEQUENCE</scope>
    <source>
        <strain evidence="11">ATCC 34329</strain>
    </source>
</reference>
<comment type="similarity">
    <text evidence="2 9">Belongs to the Mediator complex subunit 5 family.</text>
</comment>
<dbReference type="GO" id="GO:0006357">
    <property type="term" value="P:regulation of transcription by RNA polymerase II"/>
    <property type="evidence" value="ECO:0007669"/>
    <property type="project" value="InterPro"/>
</dbReference>
<evidence type="ECO:0000256" key="7">
    <source>
        <dbReference type="ARBA" id="ARBA00023242"/>
    </source>
</evidence>
<keyword evidence="6 9" id="KW-0804">Transcription</keyword>
<dbReference type="Pfam" id="PF08689">
    <property type="entry name" value="Med5"/>
    <property type="match status" value="1"/>
</dbReference>
<evidence type="ECO:0000256" key="5">
    <source>
        <dbReference type="ARBA" id="ARBA00023159"/>
    </source>
</evidence>
<feature type="region of interest" description="Disordered" evidence="10">
    <location>
        <begin position="956"/>
        <end position="1063"/>
    </location>
</feature>
<organism evidence="11 12">
    <name type="scientific">Zalerion maritima</name>
    <dbReference type="NCBI Taxonomy" id="339359"/>
    <lineage>
        <taxon>Eukaryota</taxon>
        <taxon>Fungi</taxon>
        <taxon>Dikarya</taxon>
        <taxon>Ascomycota</taxon>
        <taxon>Pezizomycotina</taxon>
        <taxon>Sordariomycetes</taxon>
        <taxon>Lulworthiomycetidae</taxon>
        <taxon>Lulworthiales</taxon>
        <taxon>Lulworthiaceae</taxon>
        <taxon>Zalerion</taxon>
    </lineage>
</organism>
<evidence type="ECO:0000256" key="1">
    <source>
        <dbReference type="ARBA" id="ARBA00004123"/>
    </source>
</evidence>
<comment type="subunit">
    <text evidence="9">Component of the Mediator complex.</text>
</comment>
<feature type="compositionally biased region" description="Basic and acidic residues" evidence="10">
    <location>
        <begin position="994"/>
        <end position="1003"/>
    </location>
</feature>
<evidence type="ECO:0000256" key="10">
    <source>
        <dbReference type="SAM" id="MobiDB-lite"/>
    </source>
</evidence>
<name>A0AAD5WX15_9PEZI</name>
<feature type="compositionally biased region" description="Low complexity" evidence="10">
    <location>
        <begin position="913"/>
        <end position="924"/>
    </location>
</feature>
<comment type="function">
    <text evidence="9">Component of the Mediator complex, a coactivator involved in the regulated transcription of nearly all RNA polymerase II-dependent genes. Mediator functions as a bridge to convey information from gene-specific regulatory proteins to the basal RNA polymerase II transcription machinery. Mediator is recruited to promoters by direct interactions with regulatory proteins and serves as a scaffold for the assembly of a functional preinitiation complex with RNA polymerase II and the general transcription factors.</text>
</comment>
<keyword evidence="7 9" id="KW-0539">Nucleus</keyword>
<evidence type="ECO:0000256" key="2">
    <source>
        <dbReference type="ARBA" id="ARBA00008782"/>
    </source>
</evidence>
<evidence type="ECO:0000256" key="8">
    <source>
        <dbReference type="ARBA" id="ARBA00031256"/>
    </source>
</evidence>
<comment type="caution">
    <text evidence="11">The sequence shown here is derived from an EMBL/GenBank/DDBJ whole genome shotgun (WGS) entry which is preliminary data.</text>
</comment>
<dbReference type="GO" id="GO:0016592">
    <property type="term" value="C:mediator complex"/>
    <property type="evidence" value="ECO:0007669"/>
    <property type="project" value="InterPro"/>
</dbReference>
<evidence type="ECO:0000256" key="9">
    <source>
        <dbReference type="RuleBase" id="RU364142"/>
    </source>
</evidence>
<feature type="compositionally biased region" description="Low complexity" evidence="10">
    <location>
        <begin position="1006"/>
        <end position="1038"/>
    </location>
</feature>
<evidence type="ECO:0000313" key="11">
    <source>
        <dbReference type="EMBL" id="KAJ2905288.1"/>
    </source>
</evidence>
<comment type="subcellular location">
    <subcellularLocation>
        <location evidence="1 9">Nucleus</location>
    </subcellularLocation>
</comment>
<feature type="region of interest" description="Disordered" evidence="10">
    <location>
        <begin position="1"/>
        <end position="20"/>
    </location>
</feature>
<feature type="compositionally biased region" description="Gly residues" evidence="10">
    <location>
        <begin position="903"/>
        <end position="912"/>
    </location>
</feature>
<keyword evidence="4 9" id="KW-0805">Transcription regulation</keyword>
<protein>
    <recommendedName>
        <fullName evidence="3 9">Mediator of RNA polymerase II transcription subunit 5</fullName>
    </recommendedName>
    <alternativeName>
        <fullName evidence="8 9">Mediator complex subunit 5</fullName>
    </alternativeName>
</protein>
<dbReference type="PANTHER" id="PTHR35784:SF1">
    <property type="entry name" value="MEDIATOR OF RNA POLYMERASE II TRANSCRIPTION SUBUNIT 5"/>
    <property type="match status" value="1"/>
</dbReference>
<keyword evidence="5 9" id="KW-0010">Activator</keyword>